<evidence type="ECO:0000313" key="10">
    <source>
        <dbReference type="Proteomes" id="UP001303373"/>
    </source>
</evidence>
<dbReference type="InterPro" id="IPR043594">
    <property type="entry name" value="HMGL"/>
</dbReference>
<dbReference type="GO" id="GO:0004419">
    <property type="term" value="F:hydroxymethylglutaryl-CoA lyase activity"/>
    <property type="evidence" value="ECO:0007669"/>
    <property type="project" value="UniProtKB-EC"/>
</dbReference>
<dbReference type="GO" id="GO:0046872">
    <property type="term" value="F:metal ion binding"/>
    <property type="evidence" value="ECO:0007669"/>
    <property type="project" value="UniProtKB-KW"/>
</dbReference>
<dbReference type="PANTHER" id="PTHR42738:SF17">
    <property type="entry name" value="HYDROXYMETHYLGLUTARYL-COA LYASE"/>
    <property type="match status" value="1"/>
</dbReference>
<feature type="domain" description="Pyruvate carboxyltransferase" evidence="8">
    <location>
        <begin position="38"/>
        <end position="308"/>
    </location>
</feature>
<dbReference type="PANTHER" id="PTHR42738">
    <property type="entry name" value="HYDROXYMETHYLGLUTARYL-COA LYASE"/>
    <property type="match status" value="1"/>
</dbReference>
<protein>
    <recommendedName>
        <fullName evidence="3">hydroxymethylglutaryl-CoA lyase</fullName>
        <ecNumber evidence="3">4.1.3.4</ecNumber>
    </recommendedName>
</protein>
<dbReference type="InterPro" id="IPR000138">
    <property type="entry name" value="HMG_CoA_lyase_AS"/>
</dbReference>
<dbReference type="Pfam" id="PF00682">
    <property type="entry name" value="HMGL-like"/>
    <property type="match status" value="1"/>
</dbReference>
<dbReference type="GO" id="GO:0006552">
    <property type="term" value="P:L-leucine catabolic process"/>
    <property type="evidence" value="ECO:0007669"/>
    <property type="project" value="TreeGrafter"/>
</dbReference>
<accession>A0AAQ3MA28</accession>
<proteinExistence type="inferred from homology"/>
<dbReference type="PROSITE" id="PS01062">
    <property type="entry name" value="HMG_COA_LYASE"/>
    <property type="match status" value="1"/>
</dbReference>
<keyword evidence="10" id="KW-1185">Reference proteome</keyword>
<dbReference type="AlphaFoldDB" id="A0AAQ3MA28"/>
<gene>
    <name evidence="9" type="ORF">R9X50_00666800</name>
</gene>
<organism evidence="9 10">
    <name type="scientific">Acrodontium crateriforme</name>
    <dbReference type="NCBI Taxonomy" id="150365"/>
    <lineage>
        <taxon>Eukaryota</taxon>
        <taxon>Fungi</taxon>
        <taxon>Dikarya</taxon>
        <taxon>Ascomycota</taxon>
        <taxon>Pezizomycotina</taxon>
        <taxon>Dothideomycetes</taxon>
        <taxon>Dothideomycetidae</taxon>
        <taxon>Mycosphaerellales</taxon>
        <taxon>Teratosphaeriaceae</taxon>
        <taxon>Acrodontium</taxon>
    </lineage>
</organism>
<dbReference type="InterPro" id="IPR013785">
    <property type="entry name" value="Aldolase_TIM"/>
</dbReference>
<evidence type="ECO:0000313" key="9">
    <source>
        <dbReference type="EMBL" id="WPH03785.1"/>
    </source>
</evidence>
<dbReference type="CDD" id="cd06558">
    <property type="entry name" value="crotonase-like"/>
    <property type="match status" value="1"/>
</dbReference>
<evidence type="ECO:0000256" key="1">
    <source>
        <dbReference type="ARBA" id="ARBA00005143"/>
    </source>
</evidence>
<evidence type="ECO:0000256" key="5">
    <source>
        <dbReference type="ARBA" id="ARBA00023026"/>
    </source>
</evidence>
<evidence type="ECO:0000259" key="8">
    <source>
        <dbReference type="PROSITE" id="PS50991"/>
    </source>
</evidence>
<dbReference type="FunFam" id="3.20.20.70:FF:000201">
    <property type="entry name" value="Hydroxymethylglutaryl-CoA lyase"/>
    <property type="match status" value="1"/>
</dbReference>
<evidence type="ECO:0000256" key="2">
    <source>
        <dbReference type="ARBA" id="ARBA00009405"/>
    </source>
</evidence>
<dbReference type="Gene3D" id="3.90.226.10">
    <property type="entry name" value="2-enoyl-CoA Hydratase, Chain A, domain 1"/>
    <property type="match status" value="1"/>
</dbReference>
<dbReference type="Pfam" id="PF00378">
    <property type="entry name" value="ECH_1"/>
    <property type="match status" value="1"/>
</dbReference>
<dbReference type="InterPro" id="IPR029045">
    <property type="entry name" value="ClpP/crotonase-like_dom_sf"/>
</dbReference>
<dbReference type="InterPro" id="IPR001753">
    <property type="entry name" value="Enoyl-CoA_hydra/iso"/>
</dbReference>
<dbReference type="SUPFAM" id="SSF52096">
    <property type="entry name" value="ClpP/crotonase"/>
    <property type="match status" value="1"/>
</dbReference>
<dbReference type="Gene3D" id="3.20.20.70">
    <property type="entry name" value="Aldolase class I"/>
    <property type="match status" value="1"/>
</dbReference>
<dbReference type="SUPFAM" id="SSF51569">
    <property type="entry name" value="Aldolase"/>
    <property type="match status" value="1"/>
</dbReference>
<dbReference type="GO" id="GO:0046951">
    <property type="term" value="P:ketone body biosynthetic process"/>
    <property type="evidence" value="ECO:0007669"/>
    <property type="project" value="TreeGrafter"/>
</dbReference>
<dbReference type="CDD" id="cd07938">
    <property type="entry name" value="DRE_TIM_HMGL"/>
    <property type="match status" value="1"/>
</dbReference>
<dbReference type="NCBIfam" id="NF004283">
    <property type="entry name" value="PRK05692.1"/>
    <property type="match status" value="1"/>
</dbReference>
<comment type="pathway">
    <text evidence="1">Metabolic intermediate metabolism; (S)-3-hydroxy-3-methylglutaryl-CoA degradation; acetoacetate from (S)-3-hydroxy-3-methylglutaryl-CoA: step 1/1.</text>
</comment>
<evidence type="ECO:0000256" key="6">
    <source>
        <dbReference type="ARBA" id="ARBA00023239"/>
    </source>
</evidence>
<dbReference type="InterPro" id="IPR000891">
    <property type="entry name" value="PYR_CT"/>
</dbReference>
<keyword evidence="6" id="KW-0456">Lyase</keyword>
<evidence type="ECO:0000256" key="4">
    <source>
        <dbReference type="ARBA" id="ARBA00022723"/>
    </source>
</evidence>
<keyword evidence="4" id="KW-0479">Metal-binding</keyword>
<comment type="catalytic activity">
    <reaction evidence="7">
        <text>(3S)-3-hydroxy-3-methylglutaryl-CoA = acetoacetate + acetyl-CoA</text>
        <dbReference type="Rhea" id="RHEA:24404"/>
        <dbReference type="ChEBI" id="CHEBI:13705"/>
        <dbReference type="ChEBI" id="CHEBI:43074"/>
        <dbReference type="ChEBI" id="CHEBI:57288"/>
        <dbReference type="EC" id="4.1.3.4"/>
    </reaction>
</comment>
<sequence length="634" mass="68354">MYRRVLQSLRSRPGLLNIQTLQRRFISATRVPPGTDSVKILEVSPRDGLQNISNPIPTSAKLEFIHRLIGTGLRNIETTSFVSPKWIPQLADNKQVFASALEMTRGQDINLPVLVPNMKGMEQAIESQASEVVVFASASEGFSRENTNCSVEEALLRAEAIVKVALQKGIRARGVVSCIFNCPYDGPTKPGAVLNVVRRFLEMGCYKVGLGDTVGVGTPNDVDSLLRVLLTEIPVEKLAGHFHDTYGQAISNVIKSYDMGIRSFDSSVAGLGGCPYAKGAKGNLATEDMVYTFERAGVQTGIDLAKLVETGEWISKTLNIPNGSRAGAALAAKSAVDQSPPAQGPASGIKPSKWETTLDTGEYRVSTAGSAVKVTLTRPKNGNAMTNAMLEGITKVFNDLSSNPDVFHIILEAEGKFYCTGMDLSSEGSTTSSADSTVKEAYYNKVVDFFAAIDNAPQTTIAAVNGSCYGGGVGLAFACDIRLVSSQAKFTMTEIKLGLTPAVISKYLVREWGPSFLREAMLTGREVGADELKRIGTIHNLVSDATELAQSAEDYLRRLAICAPRSATKCKELIKLGYTDAGKAPLDKNIKTTFARMMEPGSEGEFGTEQFRRKIKKIDWAGFWAGKSSVKAKL</sequence>
<keyword evidence="5" id="KW-0843">Virulence</keyword>
<comment type="similarity">
    <text evidence="2">Belongs to the HMG-CoA lyase family.</text>
</comment>
<dbReference type="EC" id="4.1.3.4" evidence="3"/>
<dbReference type="PROSITE" id="PS50991">
    <property type="entry name" value="PYR_CT"/>
    <property type="match status" value="1"/>
</dbReference>
<dbReference type="EMBL" id="CP138590">
    <property type="protein sequence ID" value="WPH03785.1"/>
    <property type="molecule type" value="Genomic_DNA"/>
</dbReference>
<reference evidence="9 10" key="1">
    <citation type="submission" date="2023-11" db="EMBL/GenBank/DDBJ databases">
        <title>An acidophilic fungus is an integral part of prey digestion in a carnivorous sundew plant.</title>
        <authorList>
            <person name="Tsai I.J."/>
        </authorList>
    </citation>
    <scope>NUCLEOTIDE SEQUENCE [LARGE SCALE GENOMIC DNA]</scope>
    <source>
        <strain evidence="9">169a</strain>
    </source>
</reference>
<dbReference type="Proteomes" id="UP001303373">
    <property type="component" value="Chromosome 11"/>
</dbReference>
<name>A0AAQ3MA28_9PEZI</name>
<evidence type="ECO:0000256" key="3">
    <source>
        <dbReference type="ARBA" id="ARBA00012910"/>
    </source>
</evidence>
<evidence type="ECO:0000256" key="7">
    <source>
        <dbReference type="ARBA" id="ARBA00049877"/>
    </source>
</evidence>